<dbReference type="Proteomes" id="UP000821853">
    <property type="component" value="Unassembled WGS sequence"/>
</dbReference>
<sequence>MLEGANSSKKIKRGFSITGISSTQRIIEKYIWGHGTKVAHPSTTFQGQQGKHHEDRRGLHHPPHILMSEPTAFRTVYYQPGLANYEDWQGRLIEGSWRSEDDGNGALVDPPAIGHRSTRLDLQVQCLLQLQKVFSMMSDKIKYNSPAFLHFISCGAAYDLGDSLCRYFVTEGKFLGKRP</sequence>
<dbReference type="AlphaFoldDB" id="A0A9J6HBJ1"/>
<evidence type="ECO:0000313" key="1">
    <source>
        <dbReference type="EMBL" id="KAH9384732.1"/>
    </source>
</evidence>
<keyword evidence="2" id="KW-1185">Reference proteome</keyword>
<dbReference type="EMBL" id="JABSTR010003007">
    <property type="protein sequence ID" value="KAH9384732.1"/>
    <property type="molecule type" value="Genomic_DNA"/>
</dbReference>
<accession>A0A9J6HBJ1</accession>
<gene>
    <name evidence="1" type="ORF">HPB48_026744</name>
</gene>
<reference evidence="1 2" key="1">
    <citation type="journal article" date="2020" name="Cell">
        <title>Large-Scale Comparative Analyses of Tick Genomes Elucidate Their Genetic Diversity and Vector Capacities.</title>
        <authorList>
            <consortium name="Tick Genome and Microbiome Consortium (TIGMIC)"/>
            <person name="Jia N."/>
            <person name="Wang J."/>
            <person name="Shi W."/>
            <person name="Du L."/>
            <person name="Sun Y."/>
            <person name="Zhan W."/>
            <person name="Jiang J.F."/>
            <person name="Wang Q."/>
            <person name="Zhang B."/>
            <person name="Ji P."/>
            <person name="Bell-Sakyi L."/>
            <person name="Cui X.M."/>
            <person name="Yuan T.T."/>
            <person name="Jiang B.G."/>
            <person name="Yang W.F."/>
            <person name="Lam T.T."/>
            <person name="Chang Q.C."/>
            <person name="Ding S.J."/>
            <person name="Wang X.J."/>
            <person name="Zhu J.G."/>
            <person name="Ruan X.D."/>
            <person name="Zhao L."/>
            <person name="Wei J.T."/>
            <person name="Ye R.Z."/>
            <person name="Que T.C."/>
            <person name="Du C.H."/>
            <person name="Zhou Y.H."/>
            <person name="Cheng J.X."/>
            <person name="Dai P.F."/>
            <person name="Guo W.B."/>
            <person name="Han X.H."/>
            <person name="Huang E.J."/>
            <person name="Li L.F."/>
            <person name="Wei W."/>
            <person name="Gao Y.C."/>
            <person name="Liu J.Z."/>
            <person name="Shao H.Z."/>
            <person name="Wang X."/>
            <person name="Wang C.C."/>
            <person name="Yang T.C."/>
            <person name="Huo Q.B."/>
            <person name="Li W."/>
            <person name="Chen H.Y."/>
            <person name="Chen S.E."/>
            <person name="Zhou L.G."/>
            <person name="Ni X.B."/>
            <person name="Tian J.H."/>
            <person name="Sheng Y."/>
            <person name="Liu T."/>
            <person name="Pan Y.S."/>
            <person name="Xia L.Y."/>
            <person name="Li J."/>
            <person name="Zhao F."/>
            <person name="Cao W.C."/>
        </authorList>
    </citation>
    <scope>NUCLEOTIDE SEQUENCE [LARGE SCALE GENOMIC DNA]</scope>
    <source>
        <strain evidence="1">HaeL-2018</strain>
    </source>
</reference>
<name>A0A9J6HBJ1_HAELO</name>
<evidence type="ECO:0000313" key="2">
    <source>
        <dbReference type="Proteomes" id="UP000821853"/>
    </source>
</evidence>
<comment type="caution">
    <text evidence="1">The sequence shown here is derived from an EMBL/GenBank/DDBJ whole genome shotgun (WGS) entry which is preliminary data.</text>
</comment>
<protein>
    <submittedName>
        <fullName evidence="1">Uncharacterized protein</fullName>
    </submittedName>
</protein>
<dbReference type="VEuPathDB" id="VectorBase:HLOH_042325"/>
<proteinExistence type="predicted"/>
<organism evidence="1 2">
    <name type="scientific">Haemaphysalis longicornis</name>
    <name type="common">Bush tick</name>
    <dbReference type="NCBI Taxonomy" id="44386"/>
    <lineage>
        <taxon>Eukaryota</taxon>
        <taxon>Metazoa</taxon>
        <taxon>Ecdysozoa</taxon>
        <taxon>Arthropoda</taxon>
        <taxon>Chelicerata</taxon>
        <taxon>Arachnida</taxon>
        <taxon>Acari</taxon>
        <taxon>Parasitiformes</taxon>
        <taxon>Ixodida</taxon>
        <taxon>Ixodoidea</taxon>
        <taxon>Ixodidae</taxon>
        <taxon>Haemaphysalinae</taxon>
        <taxon>Haemaphysalis</taxon>
    </lineage>
</organism>